<name>A0A498C5P4_9GAMM</name>
<protein>
    <submittedName>
        <fullName evidence="2">Uncharacterized protein DUF4255</fullName>
    </submittedName>
</protein>
<comment type="caution">
    <text evidence="2">The sequence shown here is derived from an EMBL/GenBank/DDBJ whole genome shotgun (WGS) entry which is preliminary data.</text>
</comment>
<gene>
    <name evidence="2" type="ORF">DFR31_0529</name>
</gene>
<evidence type="ECO:0000313" key="3">
    <source>
        <dbReference type="Proteomes" id="UP000275461"/>
    </source>
</evidence>
<organism evidence="2 3">
    <name type="scientific">Alkalispirillum mobile</name>
    <dbReference type="NCBI Taxonomy" id="85925"/>
    <lineage>
        <taxon>Bacteria</taxon>
        <taxon>Pseudomonadati</taxon>
        <taxon>Pseudomonadota</taxon>
        <taxon>Gammaproteobacteria</taxon>
        <taxon>Chromatiales</taxon>
        <taxon>Ectothiorhodospiraceae</taxon>
        <taxon>Alkalispirillum</taxon>
    </lineage>
</organism>
<evidence type="ECO:0000259" key="1">
    <source>
        <dbReference type="Pfam" id="PF14065"/>
    </source>
</evidence>
<accession>A0A498C5P4</accession>
<proteinExistence type="predicted"/>
<keyword evidence="3" id="KW-1185">Reference proteome</keyword>
<dbReference type="EMBL" id="RCDA01000001">
    <property type="protein sequence ID" value="RLK50623.1"/>
    <property type="molecule type" value="Genomic_DNA"/>
</dbReference>
<feature type="domain" description="Pvc16 N-terminal" evidence="1">
    <location>
        <begin position="11"/>
        <end position="174"/>
    </location>
</feature>
<dbReference type="InterPro" id="IPR025351">
    <property type="entry name" value="Pvc16_N"/>
</dbReference>
<dbReference type="RefSeq" id="WP_121441101.1">
    <property type="nucleotide sequence ID" value="NZ_RCDA01000001.1"/>
</dbReference>
<dbReference type="Pfam" id="PF14065">
    <property type="entry name" value="Pvc16_N"/>
    <property type="match status" value="1"/>
</dbReference>
<dbReference type="AlphaFoldDB" id="A0A498C5P4"/>
<evidence type="ECO:0000313" key="2">
    <source>
        <dbReference type="EMBL" id="RLK50623.1"/>
    </source>
</evidence>
<dbReference type="Proteomes" id="UP000275461">
    <property type="component" value="Unassembled WGS sequence"/>
</dbReference>
<reference evidence="2 3" key="1">
    <citation type="submission" date="2018-10" db="EMBL/GenBank/DDBJ databases">
        <title>Genomic Encyclopedia of Type Strains, Phase IV (KMG-IV): sequencing the most valuable type-strain genomes for metagenomic binning, comparative biology and taxonomic classification.</title>
        <authorList>
            <person name="Goeker M."/>
        </authorList>
    </citation>
    <scope>NUCLEOTIDE SEQUENCE [LARGE SCALE GENOMIC DNA]</scope>
    <source>
        <strain evidence="2 3">DSM 12769</strain>
    </source>
</reference>
<sequence>MALVASSVAQVCKGLAQYLGGEFDGLDTKVHVLLGSPGDAATAEQDGEHNLNLFFFRFEPSGFEGDTLPGETQYLRMYCLATPFAVAEEAVSSGENDLRIIGEVLRVFQETPVFQLEAAGEPFHLQVVFQTLGVEQINQLWATQGDTIYRPSVLFEVSLAPVVPRQPHVEAPRVGTLGLGVGGMAGGAASTTSGAAVTRMRPETGREDWAPAASLVHLGELVQSLAFAVGGDELAGFTPQVWVVGEPGTEVTLRWELWDDEQGWQPHPGGTAVTLTEAAISPEGLVDASLHPAPLPFDDRPGQLLLYAERSHSRAGDGHTLVRRSNPLLITLYEGGA</sequence>
<dbReference type="OrthoDB" id="527247at2"/>